<dbReference type="OrthoDB" id="9801987at2"/>
<dbReference type="SUPFAM" id="SSF52540">
    <property type="entry name" value="P-loop containing nucleoside triphosphate hydrolases"/>
    <property type="match status" value="1"/>
</dbReference>
<dbReference type="PANTHER" id="PTHR43335">
    <property type="entry name" value="ABC TRANSPORTER, ATP-BINDING PROTEIN"/>
    <property type="match status" value="1"/>
</dbReference>
<dbReference type="InterPro" id="IPR003439">
    <property type="entry name" value="ABC_transporter-like_ATP-bd"/>
</dbReference>
<dbReference type="SMART" id="SM00382">
    <property type="entry name" value="AAA"/>
    <property type="match status" value="1"/>
</dbReference>
<sequence>MNEILSTSGLKKSYKNTHALKDLNISVQKGQIYGILGPNGSGKTTTLGILLGVIKPDAGDFNWFENGSLDENRQNIGALLETPNFYPYLNAVDNLKIVAEIKSLKNISVRIQKVLERVDLWERRKTKFKAFSLGMKQRLAIASAILADPEVLVLDEPTNGLDPQGIAEIRSLILNIAKEGKTIIIASHILDEIEKMCTHVAILKDGSLITEGTLDELMLQEKILKINADNPQKLLDCIAEITDINLVRSEDDGILISVNEKTSAAQVNQMIAEKGIYLNALAVHRKNLESTFLEIINQ</sequence>
<evidence type="ECO:0000313" key="7">
    <source>
        <dbReference type="Proteomes" id="UP000236654"/>
    </source>
</evidence>
<dbReference type="AlphaFoldDB" id="A0A2I0R5P0"/>
<keyword evidence="2" id="KW-0813">Transport</keyword>
<comment type="similarity">
    <text evidence="1">Belongs to the ABC transporter superfamily.</text>
</comment>
<reference evidence="6 7" key="1">
    <citation type="submission" date="2017-12" db="EMBL/GenBank/DDBJ databases">
        <title>The draft genome sequence of Brumimicrobium saltpan LHR20.</title>
        <authorList>
            <person name="Do Z.-J."/>
            <person name="Luo H.-R."/>
        </authorList>
    </citation>
    <scope>NUCLEOTIDE SEQUENCE [LARGE SCALE GENOMIC DNA]</scope>
    <source>
        <strain evidence="6 7">LHR20</strain>
    </source>
</reference>
<name>A0A2I0R5P0_9FLAO</name>
<protein>
    <submittedName>
        <fullName evidence="6">ABC transporter ATP-binding protein</fullName>
    </submittedName>
</protein>
<accession>A0A2I0R5P0</accession>
<dbReference type="Pfam" id="PF00005">
    <property type="entry name" value="ABC_tran"/>
    <property type="match status" value="1"/>
</dbReference>
<dbReference type="GO" id="GO:0016887">
    <property type="term" value="F:ATP hydrolysis activity"/>
    <property type="evidence" value="ECO:0007669"/>
    <property type="project" value="InterPro"/>
</dbReference>
<gene>
    <name evidence="6" type="ORF">CW751_00750</name>
</gene>
<dbReference type="Gene3D" id="3.40.50.300">
    <property type="entry name" value="P-loop containing nucleotide triphosphate hydrolases"/>
    <property type="match status" value="1"/>
</dbReference>
<organism evidence="6 7">
    <name type="scientific">Brumimicrobium salinarum</name>
    <dbReference type="NCBI Taxonomy" id="2058658"/>
    <lineage>
        <taxon>Bacteria</taxon>
        <taxon>Pseudomonadati</taxon>
        <taxon>Bacteroidota</taxon>
        <taxon>Flavobacteriia</taxon>
        <taxon>Flavobacteriales</taxon>
        <taxon>Crocinitomicaceae</taxon>
        <taxon>Brumimicrobium</taxon>
    </lineage>
</organism>
<dbReference type="GO" id="GO:0005524">
    <property type="term" value="F:ATP binding"/>
    <property type="evidence" value="ECO:0007669"/>
    <property type="project" value="UniProtKB-KW"/>
</dbReference>
<dbReference type="PROSITE" id="PS00211">
    <property type="entry name" value="ABC_TRANSPORTER_1"/>
    <property type="match status" value="1"/>
</dbReference>
<dbReference type="InterPro" id="IPR003593">
    <property type="entry name" value="AAA+_ATPase"/>
</dbReference>
<evidence type="ECO:0000259" key="5">
    <source>
        <dbReference type="PROSITE" id="PS50893"/>
    </source>
</evidence>
<dbReference type="InterPro" id="IPR017871">
    <property type="entry name" value="ABC_transporter-like_CS"/>
</dbReference>
<dbReference type="Proteomes" id="UP000236654">
    <property type="component" value="Unassembled WGS sequence"/>
</dbReference>
<dbReference type="RefSeq" id="WP_101333043.1">
    <property type="nucleotide sequence ID" value="NZ_PJNI01000001.1"/>
</dbReference>
<evidence type="ECO:0000313" key="6">
    <source>
        <dbReference type="EMBL" id="PKR81897.1"/>
    </source>
</evidence>
<keyword evidence="4 6" id="KW-0067">ATP-binding</keyword>
<evidence type="ECO:0000256" key="2">
    <source>
        <dbReference type="ARBA" id="ARBA00022448"/>
    </source>
</evidence>
<evidence type="ECO:0000256" key="3">
    <source>
        <dbReference type="ARBA" id="ARBA00022741"/>
    </source>
</evidence>
<proteinExistence type="inferred from homology"/>
<keyword evidence="3" id="KW-0547">Nucleotide-binding</keyword>
<evidence type="ECO:0000256" key="1">
    <source>
        <dbReference type="ARBA" id="ARBA00005417"/>
    </source>
</evidence>
<keyword evidence="7" id="KW-1185">Reference proteome</keyword>
<dbReference type="EMBL" id="PJNI01000001">
    <property type="protein sequence ID" value="PKR81897.1"/>
    <property type="molecule type" value="Genomic_DNA"/>
</dbReference>
<dbReference type="PANTHER" id="PTHR43335:SF2">
    <property type="entry name" value="ABC TRANSPORTER, ATP-BINDING PROTEIN"/>
    <property type="match status" value="1"/>
</dbReference>
<comment type="caution">
    <text evidence="6">The sequence shown here is derived from an EMBL/GenBank/DDBJ whole genome shotgun (WGS) entry which is preliminary data.</text>
</comment>
<evidence type="ECO:0000256" key="4">
    <source>
        <dbReference type="ARBA" id="ARBA00022840"/>
    </source>
</evidence>
<feature type="domain" description="ABC transporter" evidence="5">
    <location>
        <begin position="5"/>
        <end position="230"/>
    </location>
</feature>
<dbReference type="PROSITE" id="PS50893">
    <property type="entry name" value="ABC_TRANSPORTER_2"/>
    <property type="match status" value="1"/>
</dbReference>
<dbReference type="InterPro" id="IPR027417">
    <property type="entry name" value="P-loop_NTPase"/>
</dbReference>